<sequence>MDRFADLQKHLQKHTQAEIRFDSTTRHLYSTDASIYQVPPLGVVIPRTAEDLQSTLQIALEQKIPIIPRGGGTSLSGQSIGAGLIIDCSKYLQRIQFGELDSQGRPTEMVVQPGVVLDDLNRAAGKYQMQFGPEVATANRATLGGMIGNNSAGSRSIVYGRTIDHVLGLKMMFADGTFQQIGKLPAVAERNKNFQKILTGHETAIRAVFPKIQRRVSGYNLVDCLPDNSLLPLLVGSEGTLGFTLEARLRLIPKPKQRGLIVPQFSSMRAALDALSLCLESKPSAVELMDALLIQLAKKQRGLADSFQVVTGDPAALLIVELVGDDGAEVADRSEKLEQRLRSVPGLTDVASVLQNEEREKLWNARRSAVPLLYSIPGKRKPITFVEDTAVSPEVLPQFADDFREILKRHGTDGAFYGHASVGCLHIRPLLDIQRNEDLNRMTAIMEDITSLVRSYKGSLSGEHGDGLVRSSWNRKMFGDEVYGAFQQVKDLFDPGNLFNPGKIVNGPPMTENLRYAKAEKIELITVKTQFDYSKQEGFFNSVELCNGSGVCRKTQNGTMCPSYRATRDEKDTPRGRANALRHVMVDQQPISERWVHEVMDLCLSCKACKTECPSNVDVAKMKAEHQAAYYAIHSRPRSHYAARYVDTLNKLGSLLPSLSNWLGSFSFTRRIAGFHADRPLPRFARRSFFSWFRRRKTPLKPKNGKSIVLFADCLTSYTEPGIGRSTVQILELLGYTVELSSVKCCGRAKISKGFLAEAKAAVRAGAQALATQAATAEAIIGWEPSCVVALQDEWTELLVSPETKAIAAKTWLIDDWLAVHLKELLPHWPAAAEKKSVVLHGHCHQKAMLGTAGPVQVLKAIPGCEVKLLDTGCCGMAGMFGYEKEHYELSKQIAELSVLPQLRDNPQATVIADGTSCRHQISDLSQRPSMHLVEWVASNLNLDSK</sequence>
<dbReference type="AlphaFoldDB" id="A0A8E6BAF0"/>
<dbReference type="KEGG" id="tsph:KIH39_10055"/>
<feature type="domain" description="4Fe-4S ferredoxin-type" evidence="8">
    <location>
        <begin position="593"/>
        <end position="625"/>
    </location>
</feature>
<accession>A0A8E6BAF0</accession>
<dbReference type="GO" id="GO:0051536">
    <property type="term" value="F:iron-sulfur cluster binding"/>
    <property type="evidence" value="ECO:0007669"/>
    <property type="project" value="UniProtKB-KW"/>
</dbReference>
<evidence type="ECO:0000256" key="6">
    <source>
        <dbReference type="ARBA" id="ARBA00023004"/>
    </source>
</evidence>
<evidence type="ECO:0000256" key="2">
    <source>
        <dbReference type="ARBA" id="ARBA00022630"/>
    </source>
</evidence>
<dbReference type="EMBL" id="CP074694">
    <property type="protein sequence ID" value="QVL34224.1"/>
    <property type="molecule type" value="Genomic_DNA"/>
</dbReference>
<dbReference type="InterPro" id="IPR016166">
    <property type="entry name" value="FAD-bd_PCMH"/>
</dbReference>
<reference evidence="10" key="1">
    <citation type="submission" date="2021-05" db="EMBL/GenBank/DDBJ databases">
        <title>Complete genome sequence of the cellulolytic planctomycete Telmatocola sphagniphila SP2T and characterization of the first cellulase from planctomycetes.</title>
        <authorList>
            <person name="Rakitin A.L."/>
            <person name="Beletsky A.V."/>
            <person name="Naumoff D.G."/>
            <person name="Kulichevskaya I.S."/>
            <person name="Mardanov A.V."/>
            <person name="Ravin N.V."/>
            <person name="Dedysh S.N."/>
        </authorList>
    </citation>
    <scope>NUCLEOTIDE SEQUENCE</scope>
    <source>
        <strain evidence="10">SP2T</strain>
    </source>
</reference>
<evidence type="ECO:0000256" key="5">
    <source>
        <dbReference type="ARBA" id="ARBA00023002"/>
    </source>
</evidence>
<keyword evidence="2" id="KW-0285">Flavoprotein</keyword>
<evidence type="ECO:0000259" key="9">
    <source>
        <dbReference type="PROSITE" id="PS51387"/>
    </source>
</evidence>
<dbReference type="PROSITE" id="PS51379">
    <property type="entry name" value="4FE4S_FER_2"/>
    <property type="match status" value="1"/>
</dbReference>
<proteinExistence type="predicted"/>
<dbReference type="Pfam" id="PF02913">
    <property type="entry name" value="FAD-oxidase_C"/>
    <property type="match status" value="1"/>
</dbReference>
<evidence type="ECO:0000256" key="3">
    <source>
        <dbReference type="ARBA" id="ARBA00022723"/>
    </source>
</evidence>
<dbReference type="GO" id="GO:0071949">
    <property type="term" value="F:FAD binding"/>
    <property type="evidence" value="ECO:0007669"/>
    <property type="project" value="InterPro"/>
</dbReference>
<dbReference type="InterPro" id="IPR004017">
    <property type="entry name" value="Cys_rich_dom"/>
</dbReference>
<dbReference type="Gene3D" id="1.10.45.10">
    <property type="entry name" value="Vanillyl-alcohol Oxidase, Chain A, domain 4"/>
    <property type="match status" value="1"/>
</dbReference>
<feature type="domain" description="FAD-binding PCMH-type" evidence="9">
    <location>
        <begin position="36"/>
        <end position="254"/>
    </location>
</feature>
<dbReference type="PANTHER" id="PTHR11748">
    <property type="entry name" value="D-LACTATE DEHYDROGENASE"/>
    <property type="match status" value="1"/>
</dbReference>
<dbReference type="GO" id="GO:1903457">
    <property type="term" value="P:lactate catabolic process"/>
    <property type="evidence" value="ECO:0007669"/>
    <property type="project" value="TreeGrafter"/>
</dbReference>
<dbReference type="PROSITE" id="PS51387">
    <property type="entry name" value="FAD_PCMH"/>
    <property type="match status" value="1"/>
</dbReference>
<dbReference type="Proteomes" id="UP000676194">
    <property type="component" value="Chromosome"/>
</dbReference>
<name>A0A8E6BAF0_9BACT</name>
<dbReference type="InterPro" id="IPR006094">
    <property type="entry name" value="Oxid_FAD_bind_N"/>
</dbReference>
<dbReference type="Gene3D" id="3.30.465.10">
    <property type="match status" value="1"/>
</dbReference>
<evidence type="ECO:0000313" key="10">
    <source>
        <dbReference type="EMBL" id="QVL34224.1"/>
    </source>
</evidence>
<dbReference type="Pfam" id="PF01565">
    <property type="entry name" value="FAD_binding_4"/>
    <property type="match status" value="1"/>
</dbReference>
<dbReference type="InterPro" id="IPR016171">
    <property type="entry name" value="Vanillyl_alc_oxidase_C-sub2"/>
</dbReference>
<keyword evidence="11" id="KW-1185">Reference proteome</keyword>
<dbReference type="InterPro" id="IPR017900">
    <property type="entry name" value="4Fe4S_Fe_S_CS"/>
</dbReference>
<dbReference type="SUPFAM" id="SSF56176">
    <property type="entry name" value="FAD-binding/transporter-associated domain-like"/>
    <property type="match status" value="1"/>
</dbReference>
<gene>
    <name evidence="10" type="ORF">KIH39_10055</name>
</gene>
<dbReference type="SUPFAM" id="SSF46548">
    <property type="entry name" value="alpha-helical ferredoxin"/>
    <property type="match status" value="1"/>
</dbReference>
<keyword evidence="4" id="KW-0274">FAD</keyword>
<dbReference type="Gene3D" id="1.10.1060.10">
    <property type="entry name" value="Alpha-helical ferredoxin"/>
    <property type="match status" value="1"/>
</dbReference>
<keyword evidence="3" id="KW-0479">Metal-binding</keyword>
<dbReference type="InterPro" id="IPR016169">
    <property type="entry name" value="FAD-bd_PCMH_sub2"/>
</dbReference>
<evidence type="ECO:0000259" key="8">
    <source>
        <dbReference type="PROSITE" id="PS51379"/>
    </source>
</evidence>
<dbReference type="InterPro" id="IPR016164">
    <property type="entry name" value="FAD-linked_Oxase-like_C"/>
</dbReference>
<dbReference type="GO" id="GO:0004458">
    <property type="term" value="F:D-lactate dehydrogenase (cytochrome) activity"/>
    <property type="evidence" value="ECO:0007669"/>
    <property type="project" value="TreeGrafter"/>
</dbReference>
<dbReference type="GO" id="GO:0008720">
    <property type="term" value="F:D-lactate dehydrogenase (NAD+) activity"/>
    <property type="evidence" value="ECO:0007669"/>
    <property type="project" value="TreeGrafter"/>
</dbReference>
<dbReference type="PROSITE" id="PS00198">
    <property type="entry name" value="4FE4S_FER_1"/>
    <property type="match status" value="1"/>
</dbReference>
<dbReference type="Gene3D" id="3.30.43.10">
    <property type="entry name" value="Uridine Diphospho-n-acetylenolpyruvylglucosamine Reductase, domain 2"/>
    <property type="match status" value="1"/>
</dbReference>
<dbReference type="InterPro" id="IPR036318">
    <property type="entry name" value="FAD-bd_PCMH-like_sf"/>
</dbReference>
<dbReference type="SUPFAM" id="SSF55103">
    <property type="entry name" value="FAD-linked oxidases, C-terminal domain"/>
    <property type="match status" value="1"/>
</dbReference>
<protein>
    <submittedName>
        <fullName evidence="10">FAD-binding protein</fullName>
    </submittedName>
</protein>
<comment type="cofactor">
    <cofactor evidence="1">
        <name>FAD</name>
        <dbReference type="ChEBI" id="CHEBI:57692"/>
    </cofactor>
</comment>
<dbReference type="InterPro" id="IPR009051">
    <property type="entry name" value="Helical_ferredxn"/>
</dbReference>
<evidence type="ECO:0000256" key="1">
    <source>
        <dbReference type="ARBA" id="ARBA00001974"/>
    </source>
</evidence>
<dbReference type="Pfam" id="PF13183">
    <property type="entry name" value="Fer4_8"/>
    <property type="match status" value="1"/>
</dbReference>
<dbReference type="InterPro" id="IPR017896">
    <property type="entry name" value="4Fe4S_Fe-S-bd"/>
</dbReference>
<dbReference type="InterPro" id="IPR016167">
    <property type="entry name" value="FAD-bd_PCMH_sub1"/>
</dbReference>
<keyword evidence="6" id="KW-0408">Iron</keyword>
<dbReference type="InterPro" id="IPR004113">
    <property type="entry name" value="FAD-bd_oxidored_4_C"/>
</dbReference>
<keyword evidence="7" id="KW-0411">Iron-sulfur</keyword>
<evidence type="ECO:0000256" key="4">
    <source>
        <dbReference type="ARBA" id="ARBA00022827"/>
    </source>
</evidence>
<evidence type="ECO:0000256" key="7">
    <source>
        <dbReference type="ARBA" id="ARBA00023014"/>
    </source>
</evidence>
<organism evidence="10 11">
    <name type="scientific">Telmatocola sphagniphila</name>
    <dbReference type="NCBI Taxonomy" id="1123043"/>
    <lineage>
        <taxon>Bacteria</taxon>
        <taxon>Pseudomonadati</taxon>
        <taxon>Planctomycetota</taxon>
        <taxon>Planctomycetia</taxon>
        <taxon>Gemmatales</taxon>
        <taxon>Gemmataceae</taxon>
    </lineage>
</organism>
<keyword evidence="5" id="KW-0560">Oxidoreductase</keyword>
<evidence type="ECO:0000313" key="11">
    <source>
        <dbReference type="Proteomes" id="UP000676194"/>
    </source>
</evidence>
<dbReference type="GO" id="GO:0046872">
    <property type="term" value="F:metal ion binding"/>
    <property type="evidence" value="ECO:0007669"/>
    <property type="project" value="UniProtKB-KW"/>
</dbReference>
<dbReference type="Gene3D" id="3.30.70.2740">
    <property type="match status" value="1"/>
</dbReference>
<dbReference type="PANTHER" id="PTHR11748:SF119">
    <property type="entry name" value="D-2-HYDROXYGLUTARATE DEHYDROGENASE"/>
    <property type="match status" value="1"/>
</dbReference>
<dbReference type="Gene3D" id="3.30.70.2190">
    <property type="match status" value="1"/>
</dbReference>
<dbReference type="RefSeq" id="WP_213499196.1">
    <property type="nucleotide sequence ID" value="NZ_CP074694.1"/>
</dbReference>
<dbReference type="Pfam" id="PF02754">
    <property type="entry name" value="CCG"/>
    <property type="match status" value="2"/>
</dbReference>